<evidence type="ECO:0000313" key="2">
    <source>
        <dbReference type="EMBL" id="MDA3616657.1"/>
    </source>
</evidence>
<accession>A0ABT4UP77</accession>
<dbReference type="RefSeq" id="WP_407032987.1">
    <property type="nucleotide sequence ID" value="NZ_JAQGEF010000038.1"/>
</dbReference>
<gene>
    <name evidence="2" type="ORF">O3P16_17735</name>
</gene>
<feature type="signal peptide" evidence="1">
    <location>
        <begin position="1"/>
        <end position="20"/>
    </location>
</feature>
<dbReference type="InterPro" id="IPR046715">
    <property type="entry name" value="DUF6607"/>
</dbReference>
<reference evidence="2 3" key="1">
    <citation type="submission" date="2022-12" db="EMBL/GenBank/DDBJ databases">
        <title>Chitinophagaceae gen. sp. nov., a new member of the family Chitinophagaceae, isolated from soil in a chemical factory.</title>
        <authorList>
            <person name="Ke Z."/>
        </authorList>
    </citation>
    <scope>NUCLEOTIDE SEQUENCE [LARGE SCALE GENOMIC DNA]</scope>
    <source>
        <strain evidence="2 3">LY-5</strain>
    </source>
</reference>
<name>A0ABT4UP77_9BACT</name>
<dbReference type="Pfam" id="PF20311">
    <property type="entry name" value="DUF6607"/>
    <property type="match status" value="1"/>
</dbReference>
<keyword evidence="1" id="KW-0732">Signal</keyword>
<dbReference type="Proteomes" id="UP001210231">
    <property type="component" value="Unassembled WGS sequence"/>
</dbReference>
<evidence type="ECO:0000313" key="3">
    <source>
        <dbReference type="Proteomes" id="UP001210231"/>
    </source>
</evidence>
<protein>
    <submittedName>
        <fullName evidence="2">Uncharacterized protein</fullName>
    </submittedName>
</protein>
<dbReference type="EMBL" id="JAQGEF010000038">
    <property type="protein sequence ID" value="MDA3616657.1"/>
    <property type="molecule type" value="Genomic_DNA"/>
</dbReference>
<sequence length="303" mass="35322">MRKVIANSLLMLLPVAGVFAQKAEETKAIDKLCGCFEIEFKYYETFAKDSSFRLSKPYKEHAVEWVEVVEKKPGKIALQHLLAIGDKMVIKHWREDWEFEKTSNLQYVLPNEWKKVNYKKEDVKNTWSQSVYEVDDAPRYFGFSQWIKNNGKYYWENTSDAPLPRREYTVRTDYNVLRRGNTIVLTDSGYVHEQDNIKIVREAGKPDNAVSEEKGYNIYKKVDDSKCKIAKDWWNENKAFWNAVKQAWDLAIAETDYMKLKKVVDKKSLSKHFEDLKKAGVTDVNQIKATIKSFIGNEATASN</sequence>
<keyword evidence="3" id="KW-1185">Reference proteome</keyword>
<proteinExistence type="predicted"/>
<feature type="chain" id="PRO_5045564098" evidence="1">
    <location>
        <begin position="21"/>
        <end position="303"/>
    </location>
</feature>
<comment type="caution">
    <text evidence="2">The sequence shown here is derived from an EMBL/GenBank/DDBJ whole genome shotgun (WGS) entry which is preliminary data.</text>
</comment>
<evidence type="ECO:0000256" key="1">
    <source>
        <dbReference type="SAM" id="SignalP"/>
    </source>
</evidence>
<organism evidence="2 3">
    <name type="scientific">Polluticaenibacter yanchengensis</name>
    <dbReference type="NCBI Taxonomy" id="3014562"/>
    <lineage>
        <taxon>Bacteria</taxon>
        <taxon>Pseudomonadati</taxon>
        <taxon>Bacteroidota</taxon>
        <taxon>Chitinophagia</taxon>
        <taxon>Chitinophagales</taxon>
        <taxon>Chitinophagaceae</taxon>
        <taxon>Polluticaenibacter</taxon>
    </lineage>
</organism>